<dbReference type="Pfam" id="PF01978">
    <property type="entry name" value="TrmB"/>
    <property type="match status" value="1"/>
</dbReference>
<keyword evidence="3" id="KW-1185">Reference proteome</keyword>
<dbReference type="InterPro" id="IPR051797">
    <property type="entry name" value="TrmB-like"/>
</dbReference>
<reference evidence="3" key="1">
    <citation type="journal article" date="2019" name="Int. J. Syst. Evol. Microbiol.">
        <title>The Global Catalogue of Microorganisms (GCM) 10K type strain sequencing project: providing services to taxonomists for standard genome sequencing and annotation.</title>
        <authorList>
            <consortium name="The Broad Institute Genomics Platform"/>
            <consortium name="The Broad Institute Genome Sequencing Center for Infectious Disease"/>
            <person name="Wu L."/>
            <person name="Ma J."/>
        </authorList>
    </citation>
    <scope>NUCLEOTIDE SEQUENCE [LARGE SCALE GENOMIC DNA]</scope>
    <source>
        <strain evidence="3">KCTC 19466</strain>
    </source>
</reference>
<evidence type="ECO:0000313" key="3">
    <source>
        <dbReference type="Proteomes" id="UP000642819"/>
    </source>
</evidence>
<gene>
    <name evidence="2" type="ORF">GCM10008096_07650</name>
</gene>
<dbReference type="EMBL" id="BMXK01000003">
    <property type="protein sequence ID" value="GHD02482.1"/>
    <property type="molecule type" value="Genomic_DNA"/>
</dbReference>
<dbReference type="InterPro" id="IPR000792">
    <property type="entry name" value="Tscrpt_reg_LuxR_C"/>
</dbReference>
<dbReference type="InterPro" id="IPR036390">
    <property type="entry name" value="WH_DNA-bd_sf"/>
</dbReference>
<dbReference type="Proteomes" id="UP000642819">
    <property type="component" value="Unassembled WGS sequence"/>
</dbReference>
<comment type="caution">
    <text evidence="2">The sequence shown here is derived from an EMBL/GenBank/DDBJ whole genome shotgun (WGS) entry which is preliminary data.</text>
</comment>
<sequence length="324" mass="34961">MLSVLGLTELQELVYRELVAMPSAAAEGLAHELGVGLGDVRLTLESLESLGLVARSVATHDHFIASPPELALGSLIVERQQDIRRAELELHALTDLFHKSATGRVSLDVIDVVRGPQAVAQHFAQLQRGAKRSVWAMVKPDVLVVDSAENVDEAAAIARGVDYRVIIEAQALNKPGFAHQVAVTAASGEEIRAVEVLPLRMVIADKELALLPLASESSNGDEVGALLLRPSGLLDAMCALFELSWQRAQPTYLPPERVAERPDLDDVDQHLLVLLRAGLTDKAIAGQLGMSLRTVQRRLQLLMTKAEVATRFQLGVAAASKGWI</sequence>
<dbReference type="SUPFAM" id="SSF46894">
    <property type="entry name" value="C-terminal effector domain of the bipartite response regulators"/>
    <property type="match status" value="1"/>
</dbReference>
<name>A0ABQ3GEZ0_9MICC</name>
<dbReference type="InterPro" id="IPR002831">
    <property type="entry name" value="Tscrpt_reg_TrmB_N"/>
</dbReference>
<dbReference type="SMART" id="SM00421">
    <property type="entry name" value="HTH_LUXR"/>
    <property type="match status" value="1"/>
</dbReference>
<evidence type="ECO:0000259" key="1">
    <source>
        <dbReference type="SMART" id="SM00421"/>
    </source>
</evidence>
<dbReference type="Gene3D" id="1.10.10.10">
    <property type="entry name" value="Winged helix-like DNA-binding domain superfamily/Winged helix DNA-binding domain"/>
    <property type="match status" value="2"/>
</dbReference>
<dbReference type="SUPFAM" id="SSF46785">
    <property type="entry name" value="Winged helix' DNA-binding domain"/>
    <property type="match status" value="1"/>
</dbReference>
<feature type="domain" description="HTH luxR-type" evidence="1">
    <location>
        <begin position="261"/>
        <end position="318"/>
    </location>
</feature>
<proteinExistence type="predicted"/>
<organism evidence="2 3">
    <name type="scientific">Zhihengliuella salsuginis</name>
    <dbReference type="NCBI Taxonomy" id="578222"/>
    <lineage>
        <taxon>Bacteria</taxon>
        <taxon>Bacillati</taxon>
        <taxon>Actinomycetota</taxon>
        <taxon>Actinomycetes</taxon>
        <taxon>Micrococcales</taxon>
        <taxon>Micrococcaceae</taxon>
        <taxon>Zhihengliuella</taxon>
    </lineage>
</organism>
<dbReference type="InterPro" id="IPR036388">
    <property type="entry name" value="WH-like_DNA-bd_sf"/>
</dbReference>
<accession>A0ABQ3GEZ0</accession>
<dbReference type="InterPro" id="IPR016032">
    <property type="entry name" value="Sig_transdc_resp-reg_C-effctor"/>
</dbReference>
<evidence type="ECO:0000313" key="2">
    <source>
        <dbReference type="EMBL" id="GHD02482.1"/>
    </source>
</evidence>
<dbReference type="PANTHER" id="PTHR34293">
    <property type="entry name" value="HTH-TYPE TRANSCRIPTIONAL REGULATOR TRMBL2"/>
    <property type="match status" value="1"/>
</dbReference>
<protein>
    <recommendedName>
        <fullName evidence="1">HTH luxR-type domain-containing protein</fullName>
    </recommendedName>
</protein>
<dbReference type="PANTHER" id="PTHR34293:SF1">
    <property type="entry name" value="HTH-TYPE TRANSCRIPTIONAL REGULATOR TRMBL2"/>
    <property type="match status" value="1"/>
</dbReference>